<keyword evidence="6" id="KW-1185">Reference proteome</keyword>
<sequence>MTTIQIKNMVCNRCKRVVQETLEKLGFTVLSIDLGHAEIADWPSRLTVTDLRTALQNEEFDLIDDKRQTLVEQTKALLISEIQHQVTEKKEAENFSAFLERKLGYDYSYLSHLFSSSEGQTLEKYIIALKIEKVKEWLQYGEMTLSEIAFKLGYSSSQHLSTQFRQLTGLTPGQFRKTDNAIRQPLDRL</sequence>
<dbReference type="Pfam" id="PF12833">
    <property type="entry name" value="HTH_18"/>
    <property type="match status" value="1"/>
</dbReference>
<dbReference type="EMBL" id="MORL01000007">
    <property type="protein sequence ID" value="OIN58374.1"/>
    <property type="molecule type" value="Genomic_DNA"/>
</dbReference>
<keyword evidence="3" id="KW-0804">Transcription</keyword>
<dbReference type="RefSeq" id="WP_071504045.1">
    <property type="nucleotide sequence ID" value="NZ_MORL01000007.1"/>
</dbReference>
<keyword evidence="2" id="KW-0238">DNA-binding</keyword>
<keyword evidence="1" id="KW-0805">Transcription regulation</keyword>
<dbReference type="InterPro" id="IPR009057">
    <property type="entry name" value="Homeodomain-like_sf"/>
</dbReference>
<dbReference type="PANTHER" id="PTHR43280">
    <property type="entry name" value="ARAC-FAMILY TRANSCRIPTIONAL REGULATOR"/>
    <property type="match status" value="1"/>
</dbReference>
<evidence type="ECO:0000256" key="1">
    <source>
        <dbReference type="ARBA" id="ARBA00023015"/>
    </source>
</evidence>
<evidence type="ECO:0000313" key="5">
    <source>
        <dbReference type="EMBL" id="OIN58374.1"/>
    </source>
</evidence>
<feature type="domain" description="HTH araC/xylS-type" evidence="4">
    <location>
        <begin position="99"/>
        <end position="178"/>
    </location>
</feature>
<dbReference type="AlphaFoldDB" id="A0A1S2VHZ3"/>
<evidence type="ECO:0000259" key="4">
    <source>
        <dbReference type="PROSITE" id="PS01124"/>
    </source>
</evidence>
<gene>
    <name evidence="5" type="ORF">BLX24_15385</name>
</gene>
<dbReference type="GO" id="GO:0003700">
    <property type="term" value="F:DNA-binding transcription factor activity"/>
    <property type="evidence" value="ECO:0007669"/>
    <property type="project" value="InterPro"/>
</dbReference>
<dbReference type="PROSITE" id="PS01124">
    <property type="entry name" value="HTH_ARAC_FAMILY_2"/>
    <property type="match status" value="1"/>
</dbReference>
<dbReference type="PANTHER" id="PTHR43280:SF31">
    <property type="entry name" value="TRANSCRIPTIONAL REGULATORY PROTEIN"/>
    <property type="match status" value="1"/>
</dbReference>
<dbReference type="InterPro" id="IPR018060">
    <property type="entry name" value="HTH_AraC"/>
</dbReference>
<dbReference type="InterPro" id="IPR018062">
    <property type="entry name" value="HTH_AraC-typ_CS"/>
</dbReference>
<dbReference type="PROSITE" id="PS00041">
    <property type="entry name" value="HTH_ARAC_FAMILY_1"/>
    <property type="match status" value="1"/>
</dbReference>
<protein>
    <submittedName>
        <fullName evidence="5">AraC family transcriptional regulator</fullName>
    </submittedName>
</protein>
<dbReference type="Gene3D" id="1.10.10.60">
    <property type="entry name" value="Homeodomain-like"/>
    <property type="match status" value="1"/>
</dbReference>
<dbReference type="Gene3D" id="3.30.70.100">
    <property type="match status" value="1"/>
</dbReference>
<reference evidence="5 6" key="1">
    <citation type="submission" date="2016-10" db="EMBL/GenBank/DDBJ databases">
        <title>Arsenicibacter rosenii gen. nov., sp. nov., an efficient arsenic-methylating bacterium isolated from an arsenic-contaminated paddy soil.</title>
        <authorList>
            <person name="Huang K."/>
        </authorList>
    </citation>
    <scope>NUCLEOTIDE SEQUENCE [LARGE SCALE GENOMIC DNA]</scope>
    <source>
        <strain evidence="5 6">SM-1</strain>
    </source>
</reference>
<organism evidence="5 6">
    <name type="scientific">Arsenicibacter rosenii</name>
    <dbReference type="NCBI Taxonomy" id="1750698"/>
    <lineage>
        <taxon>Bacteria</taxon>
        <taxon>Pseudomonadati</taxon>
        <taxon>Bacteroidota</taxon>
        <taxon>Cytophagia</taxon>
        <taxon>Cytophagales</taxon>
        <taxon>Spirosomataceae</taxon>
        <taxon>Arsenicibacter</taxon>
    </lineage>
</organism>
<name>A0A1S2VHZ3_9BACT</name>
<evidence type="ECO:0000256" key="2">
    <source>
        <dbReference type="ARBA" id="ARBA00023125"/>
    </source>
</evidence>
<comment type="caution">
    <text evidence="5">The sequence shown here is derived from an EMBL/GenBank/DDBJ whole genome shotgun (WGS) entry which is preliminary data.</text>
</comment>
<dbReference type="SMART" id="SM00342">
    <property type="entry name" value="HTH_ARAC"/>
    <property type="match status" value="1"/>
</dbReference>
<proteinExistence type="predicted"/>
<accession>A0A1S2VHZ3</accession>
<dbReference type="Proteomes" id="UP000181790">
    <property type="component" value="Unassembled WGS sequence"/>
</dbReference>
<dbReference type="GO" id="GO:0043565">
    <property type="term" value="F:sequence-specific DNA binding"/>
    <property type="evidence" value="ECO:0007669"/>
    <property type="project" value="InterPro"/>
</dbReference>
<evidence type="ECO:0000313" key="6">
    <source>
        <dbReference type="Proteomes" id="UP000181790"/>
    </source>
</evidence>
<dbReference type="SUPFAM" id="SSF46689">
    <property type="entry name" value="Homeodomain-like"/>
    <property type="match status" value="1"/>
</dbReference>
<evidence type="ECO:0000256" key="3">
    <source>
        <dbReference type="ARBA" id="ARBA00023163"/>
    </source>
</evidence>
<dbReference type="OrthoDB" id="952277at2"/>